<keyword evidence="3" id="KW-1185">Reference proteome</keyword>
<dbReference type="EMBL" id="BRZM01001464">
    <property type="protein sequence ID" value="GLD73226.1"/>
    <property type="molecule type" value="Genomic_DNA"/>
</dbReference>
<comment type="caution">
    <text evidence="2">The sequence shown here is derived from an EMBL/GenBank/DDBJ whole genome shotgun (WGS) entry which is preliminary data.</text>
</comment>
<dbReference type="AlphaFoldDB" id="A0AAD3NHR8"/>
<organism evidence="2 3">
    <name type="scientific">Lates japonicus</name>
    <name type="common">Japanese lates</name>
    <dbReference type="NCBI Taxonomy" id="270547"/>
    <lineage>
        <taxon>Eukaryota</taxon>
        <taxon>Metazoa</taxon>
        <taxon>Chordata</taxon>
        <taxon>Craniata</taxon>
        <taxon>Vertebrata</taxon>
        <taxon>Euteleostomi</taxon>
        <taxon>Actinopterygii</taxon>
        <taxon>Neopterygii</taxon>
        <taxon>Teleostei</taxon>
        <taxon>Neoteleostei</taxon>
        <taxon>Acanthomorphata</taxon>
        <taxon>Carangaria</taxon>
        <taxon>Carangaria incertae sedis</taxon>
        <taxon>Centropomidae</taxon>
        <taxon>Lates</taxon>
    </lineage>
</organism>
<proteinExistence type="predicted"/>
<dbReference type="EMBL" id="BRZM01001466">
    <property type="protein sequence ID" value="GLD73228.1"/>
    <property type="molecule type" value="Genomic_DNA"/>
</dbReference>
<gene>
    <name evidence="1" type="ORF">AKAME5_002455100</name>
    <name evidence="2" type="ORF">AKAME5_002455300</name>
</gene>
<reference evidence="2" key="1">
    <citation type="submission" date="2022-08" db="EMBL/GenBank/DDBJ databases">
        <title>Genome sequencing of akame (Lates japonicus).</title>
        <authorList>
            <person name="Hashiguchi Y."/>
            <person name="Takahashi H."/>
        </authorList>
    </citation>
    <scope>NUCLEOTIDE SEQUENCE</scope>
    <source>
        <strain evidence="2">Kochi</strain>
    </source>
</reference>
<dbReference type="Proteomes" id="UP001279410">
    <property type="component" value="Unassembled WGS sequence"/>
</dbReference>
<evidence type="ECO:0000313" key="2">
    <source>
        <dbReference type="EMBL" id="GLD73228.1"/>
    </source>
</evidence>
<protein>
    <submittedName>
        <fullName evidence="2">Cyclic AMP-dependent transcription factor ATF-6 alpha</fullName>
    </submittedName>
</protein>
<accession>A0AAD3NHR8</accession>
<evidence type="ECO:0000313" key="1">
    <source>
        <dbReference type="EMBL" id="GLD73226.1"/>
    </source>
</evidence>
<evidence type="ECO:0000313" key="3">
    <source>
        <dbReference type="Proteomes" id="UP001279410"/>
    </source>
</evidence>
<sequence>MAVYSCREMLRSAQHLSGACRPIVLSQPNQVLQIQTPQTITSNVVAMPTLSQDRPVPVAAPPVVSVALRTPSSDDDSVGFLSHKLF</sequence>
<name>A0AAD3NHR8_LATJO</name>